<gene>
    <name evidence="2" type="ORF">OLMES_2532</name>
</gene>
<evidence type="ECO:0000259" key="1">
    <source>
        <dbReference type="Pfam" id="PF01882"/>
    </source>
</evidence>
<dbReference type="Pfam" id="PF01882">
    <property type="entry name" value="DUF58"/>
    <property type="match status" value="1"/>
</dbReference>
<sequence>MGIFKTKKPNNYADNLASNFPTDNFVKSSVEGRVYSSLEDLIRLRFTAAALQLPSAKRGLRQQSGPNQSRFRGRGMEFAEVRAYQPGDDIRSIDWRVTARRQKPHTKLYHEERERPVTLLCDQSLSQFFGSRHCFKSVLAAEIAATLSWLTINKGDRVGGLVFSDHEHREIRPARSRKTLMHILNTISEFNQKLNVSDTESEQLIDLNSMLQEYRRIGKPGGLLIMISDFLDFNPESRKILFELQKHSEIIAIQTSDPLDFELPPPGMYPISDGKQFTLLDTYDNQARSRYKSKVNEQQQYLTETVGKLNIPLHTLSTQEPLLNGLKLLFRGGSITP</sequence>
<reference evidence="2 3" key="1">
    <citation type="submission" date="2017-05" db="EMBL/GenBank/DDBJ databases">
        <title>Genomic insights into alkan degradation activity of Oleiphilus messinensis.</title>
        <authorList>
            <person name="Kozyavkin S.A."/>
            <person name="Slesarev A.I."/>
            <person name="Golyshin P.N."/>
            <person name="Korzhenkov A."/>
            <person name="Golyshina O.N."/>
            <person name="Toshchakov S.V."/>
        </authorList>
    </citation>
    <scope>NUCLEOTIDE SEQUENCE [LARGE SCALE GENOMIC DNA]</scope>
    <source>
        <strain evidence="2 3">ME102</strain>
    </source>
</reference>
<dbReference type="PANTHER" id="PTHR33608">
    <property type="entry name" value="BLL2464 PROTEIN"/>
    <property type="match status" value="1"/>
</dbReference>
<dbReference type="KEGG" id="ome:OLMES_2532"/>
<dbReference type="InterPro" id="IPR036465">
    <property type="entry name" value="vWFA_dom_sf"/>
</dbReference>
<keyword evidence="3" id="KW-1185">Reference proteome</keyword>
<accession>A0A1Y0IAT8</accession>
<name>A0A1Y0IAT8_9GAMM</name>
<feature type="domain" description="DUF58" evidence="1">
    <location>
        <begin position="80"/>
        <end position="300"/>
    </location>
</feature>
<dbReference type="EMBL" id="CP021425">
    <property type="protein sequence ID" value="ARU56585.1"/>
    <property type="molecule type" value="Genomic_DNA"/>
</dbReference>
<dbReference type="Proteomes" id="UP000196027">
    <property type="component" value="Chromosome"/>
</dbReference>
<dbReference type="InterPro" id="IPR002881">
    <property type="entry name" value="DUF58"/>
</dbReference>
<evidence type="ECO:0000313" key="2">
    <source>
        <dbReference type="EMBL" id="ARU56585.1"/>
    </source>
</evidence>
<protein>
    <recommendedName>
        <fullName evidence="1">DUF58 domain-containing protein</fullName>
    </recommendedName>
</protein>
<dbReference type="SUPFAM" id="SSF53300">
    <property type="entry name" value="vWA-like"/>
    <property type="match status" value="1"/>
</dbReference>
<dbReference type="OrthoDB" id="9812729at2"/>
<dbReference type="AlphaFoldDB" id="A0A1Y0IAT8"/>
<proteinExistence type="predicted"/>
<evidence type="ECO:0000313" key="3">
    <source>
        <dbReference type="Proteomes" id="UP000196027"/>
    </source>
</evidence>
<dbReference type="RefSeq" id="WP_087461557.1">
    <property type="nucleotide sequence ID" value="NZ_CP021425.1"/>
</dbReference>
<organism evidence="2 3">
    <name type="scientific">Oleiphilus messinensis</name>
    <dbReference type="NCBI Taxonomy" id="141451"/>
    <lineage>
        <taxon>Bacteria</taxon>
        <taxon>Pseudomonadati</taxon>
        <taxon>Pseudomonadota</taxon>
        <taxon>Gammaproteobacteria</taxon>
        <taxon>Oceanospirillales</taxon>
        <taxon>Oleiphilaceae</taxon>
        <taxon>Oleiphilus</taxon>
    </lineage>
</organism>
<dbReference type="PANTHER" id="PTHR33608:SF12">
    <property type="entry name" value="DUF58 DOMAIN-CONTAINING PROTEIN"/>
    <property type="match status" value="1"/>
</dbReference>